<dbReference type="InterPro" id="IPR002491">
    <property type="entry name" value="ABC_transptr_periplasmic_BD"/>
</dbReference>
<evidence type="ECO:0000259" key="1">
    <source>
        <dbReference type="PROSITE" id="PS50983"/>
    </source>
</evidence>
<dbReference type="PANTHER" id="PTHR30535:SF33">
    <property type="entry name" value="PERIPLASMIC BINDING PROTEIN"/>
    <property type="match status" value="1"/>
</dbReference>
<accession>A0A7C4JST0</accession>
<protein>
    <submittedName>
        <fullName evidence="2">ABC transporter substrate-binding protein</fullName>
    </submittedName>
</protein>
<dbReference type="PROSITE" id="PS50983">
    <property type="entry name" value="FE_B12_PBP"/>
    <property type="match status" value="1"/>
</dbReference>
<gene>
    <name evidence="2" type="ORF">ENT66_08025</name>
</gene>
<reference evidence="2" key="1">
    <citation type="journal article" date="2020" name="mSystems">
        <title>Genome- and Community-Level Interaction Insights into Carbon Utilization and Element Cycling Functions of Hydrothermarchaeota in Hydrothermal Sediment.</title>
        <authorList>
            <person name="Zhou Z."/>
            <person name="Liu Y."/>
            <person name="Xu W."/>
            <person name="Pan J."/>
            <person name="Luo Z.H."/>
            <person name="Li M."/>
        </authorList>
    </citation>
    <scope>NUCLEOTIDE SEQUENCE [LARGE SCALE GENOMIC DNA]</scope>
    <source>
        <strain evidence="2">SpSt-6</strain>
    </source>
</reference>
<dbReference type="Gene3D" id="3.40.50.1980">
    <property type="entry name" value="Nitrogenase molybdenum iron protein domain"/>
    <property type="match status" value="2"/>
</dbReference>
<proteinExistence type="predicted"/>
<dbReference type="AlphaFoldDB" id="A0A7C4JST0"/>
<name>A0A7C4JST0_9BACT</name>
<organism evidence="2">
    <name type="scientific">Thermodesulfobacterium geofontis</name>
    <dbReference type="NCBI Taxonomy" id="1295609"/>
    <lineage>
        <taxon>Bacteria</taxon>
        <taxon>Pseudomonadati</taxon>
        <taxon>Thermodesulfobacteriota</taxon>
        <taxon>Thermodesulfobacteria</taxon>
        <taxon>Thermodesulfobacteriales</taxon>
        <taxon>Thermodesulfobacteriaceae</taxon>
        <taxon>Thermodesulfobacterium</taxon>
    </lineage>
</organism>
<dbReference type="EMBL" id="DSZN01000118">
    <property type="protein sequence ID" value="HGQ86214.1"/>
    <property type="molecule type" value="Genomic_DNA"/>
</dbReference>
<sequence>MVFRVLIKVLVLIFSLSFTWVEVLRASTFRVTDKLGRNVVVNVPVKRAVIGITYELIPALNLWNQVTGVSRWAEENCDLYKAIVSENPLFKKPTVGAGTDLNVEAVLRLKPDIVITWTYSPNTIRFLEQKGIKVIGIWPESISELYEVIRMHGKLFGKEKRAEEVISEMEKIFNLIEKRVSKISPEKRKKIIHLGGKPTTVSCGIGVTNDIIDLIGGINPAGSIQSRNAEVSIEKIVKWDPDVIFIWGSAGYNESWLYKNSQWKAIKAVREHKVYKLPRWSTWSPRLAPIALYMAMKVYPEYFKDVDFEKVADNFYKKVFGISYYKVKKYEGY</sequence>
<comment type="caution">
    <text evidence="2">The sequence shown here is derived from an EMBL/GenBank/DDBJ whole genome shotgun (WGS) entry which is preliminary data.</text>
</comment>
<feature type="domain" description="Fe/B12 periplasmic-binding" evidence="1">
    <location>
        <begin position="45"/>
        <end position="307"/>
    </location>
</feature>
<dbReference type="SUPFAM" id="SSF53807">
    <property type="entry name" value="Helical backbone' metal receptor"/>
    <property type="match status" value="1"/>
</dbReference>
<dbReference type="Pfam" id="PF01497">
    <property type="entry name" value="Peripla_BP_2"/>
    <property type="match status" value="1"/>
</dbReference>
<dbReference type="PANTHER" id="PTHR30535">
    <property type="entry name" value="VITAMIN B12-BINDING PROTEIN"/>
    <property type="match status" value="1"/>
</dbReference>
<dbReference type="InterPro" id="IPR050902">
    <property type="entry name" value="ABC_Transporter_SBP"/>
</dbReference>
<evidence type="ECO:0000313" key="2">
    <source>
        <dbReference type="EMBL" id="HGQ86214.1"/>
    </source>
</evidence>